<name>A0A1W1VYR6_9FIRM</name>
<keyword evidence="3" id="KW-0786">Thiamine pyrophosphate</keyword>
<organism evidence="5 6">
    <name type="scientific">Thermanaeromonas toyohensis ToBE</name>
    <dbReference type="NCBI Taxonomy" id="698762"/>
    <lineage>
        <taxon>Bacteria</taxon>
        <taxon>Bacillati</taxon>
        <taxon>Bacillota</taxon>
        <taxon>Clostridia</taxon>
        <taxon>Neomoorellales</taxon>
        <taxon>Neomoorellaceae</taxon>
        <taxon>Thermanaeromonas</taxon>
    </lineage>
</organism>
<dbReference type="PANTHER" id="PTHR11516">
    <property type="entry name" value="PYRUVATE DEHYDROGENASE E1 COMPONENT, ALPHA SUBUNIT BACTERIAL AND ORGANELLAR"/>
    <property type="match status" value="1"/>
</dbReference>
<evidence type="ECO:0000313" key="5">
    <source>
        <dbReference type="EMBL" id="SMB98403.1"/>
    </source>
</evidence>
<sequence length="319" mass="34670">MELKKELLLDFYRTMVLIRQFELKAAELFAAGRIPGFVHLYVGEEAVATGVCANLTPRDYITSTHRGHAHLIAKGGDIKLMMAELFGKKTGYCKGKGGSMHIADVSLGILGANGIVGAGQPIAAGAALACKVRGEGAVAVCFFGDGAANRGTFHEALNLASIWKLPVVYVCENNMYGISNYQRNSMNIADIADRATSYGIPGVSIDGNDVVAVYEAAAEAIARARRGEGPSLIEAKTWRHRGHFEGDPQVYKDPKEQEDWLKKDPISRLAQKLLEMNYATPEELNSIEAHARTRIEEAVAFAENSPEPEESELLEDVYA</sequence>
<proteinExistence type="predicted"/>
<gene>
    <name evidence="5" type="ORF">SAMN00808754_2312</name>
</gene>
<dbReference type="InterPro" id="IPR029061">
    <property type="entry name" value="THDP-binding"/>
</dbReference>
<dbReference type="RefSeq" id="WP_084665858.1">
    <property type="nucleotide sequence ID" value="NZ_LT838272.1"/>
</dbReference>
<evidence type="ECO:0000256" key="1">
    <source>
        <dbReference type="ARBA" id="ARBA00001964"/>
    </source>
</evidence>
<keyword evidence="6" id="KW-1185">Reference proteome</keyword>
<dbReference type="Gene3D" id="3.40.50.970">
    <property type="match status" value="1"/>
</dbReference>
<evidence type="ECO:0000259" key="4">
    <source>
        <dbReference type="Pfam" id="PF00676"/>
    </source>
</evidence>
<dbReference type="InterPro" id="IPR001017">
    <property type="entry name" value="DH_E1"/>
</dbReference>
<dbReference type="InterPro" id="IPR050642">
    <property type="entry name" value="PDH_E1_Alpha_Subunit"/>
</dbReference>
<dbReference type="SUPFAM" id="SSF52518">
    <property type="entry name" value="Thiamin diphosphate-binding fold (THDP-binding)"/>
    <property type="match status" value="1"/>
</dbReference>
<dbReference type="GO" id="GO:0004739">
    <property type="term" value="F:pyruvate dehydrogenase (acetyl-transferring) activity"/>
    <property type="evidence" value="ECO:0007669"/>
    <property type="project" value="TreeGrafter"/>
</dbReference>
<keyword evidence="5" id="KW-0670">Pyruvate</keyword>
<dbReference type="Pfam" id="PF00676">
    <property type="entry name" value="E1_dh"/>
    <property type="match status" value="1"/>
</dbReference>
<feature type="domain" description="Dehydrogenase E1 component" evidence="4">
    <location>
        <begin position="14"/>
        <end position="309"/>
    </location>
</feature>
<dbReference type="FunFam" id="3.40.50.970:FF:000013">
    <property type="entry name" value="Pyruvate dehydrogenase E1 component subunit alpha"/>
    <property type="match status" value="1"/>
</dbReference>
<dbReference type="PANTHER" id="PTHR11516:SF60">
    <property type="entry name" value="PYRUVATE DEHYDROGENASE E1 COMPONENT SUBUNIT ALPHA"/>
    <property type="match status" value="1"/>
</dbReference>
<dbReference type="Proteomes" id="UP000192569">
    <property type="component" value="Chromosome I"/>
</dbReference>
<dbReference type="OrthoDB" id="9766715at2"/>
<dbReference type="EMBL" id="LT838272">
    <property type="protein sequence ID" value="SMB98403.1"/>
    <property type="molecule type" value="Genomic_DNA"/>
</dbReference>
<dbReference type="AlphaFoldDB" id="A0A1W1VYR6"/>
<dbReference type="GO" id="GO:0006086">
    <property type="term" value="P:pyruvate decarboxylation to acetyl-CoA"/>
    <property type="evidence" value="ECO:0007669"/>
    <property type="project" value="TreeGrafter"/>
</dbReference>
<reference evidence="5 6" key="1">
    <citation type="submission" date="2017-04" db="EMBL/GenBank/DDBJ databases">
        <authorList>
            <person name="Afonso C.L."/>
            <person name="Miller P.J."/>
            <person name="Scott M.A."/>
            <person name="Spackman E."/>
            <person name="Goraichik I."/>
            <person name="Dimitrov K.M."/>
            <person name="Suarez D.L."/>
            <person name="Swayne D.E."/>
        </authorList>
    </citation>
    <scope>NUCLEOTIDE SEQUENCE [LARGE SCALE GENOMIC DNA]</scope>
    <source>
        <strain evidence="5 6">ToBE</strain>
    </source>
</reference>
<evidence type="ECO:0000313" key="6">
    <source>
        <dbReference type="Proteomes" id="UP000192569"/>
    </source>
</evidence>
<dbReference type="CDD" id="cd02000">
    <property type="entry name" value="TPP_E1_PDC_ADC_BCADC"/>
    <property type="match status" value="1"/>
</dbReference>
<evidence type="ECO:0000256" key="2">
    <source>
        <dbReference type="ARBA" id="ARBA00023002"/>
    </source>
</evidence>
<keyword evidence="2" id="KW-0560">Oxidoreductase</keyword>
<evidence type="ECO:0000256" key="3">
    <source>
        <dbReference type="ARBA" id="ARBA00023052"/>
    </source>
</evidence>
<dbReference type="STRING" id="698762.SAMN00808754_2312"/>
<protein>
    <submittedName>
        <fullName evidence="5">Pyruvate dehydrogenase E1 component alpha subunit</fullName>
    </submittedName>
</protein>
<comment type="cofactor">
    <cofactor evidence="1">
        <name>thiamine diphosphate</name>
        <dbReference type="ChEBI" id="CHEBI:58937"/>
    </cofactor>
</comment>
<accession>A0A1W1VYR6</accession>